<dbReference type="EMBL" id="JBHFAB010000002">
    <property type="protein sequence ID" value="MFC1415775.1"/>
    <property type="molecule type" value="Genomic_DNA"/>
</dbReference>
<feature type="region of interest" description="Disordered" evidence="1">
    <location>
        <begin position="46"/>
        <end position="84"/>
    </location>
</feature>
<keyword evidence="2" id="KW-0472">Membrane</keyword>
<keyword evidence="4" id="KW-1185">Reference proteome</keyword>
<name>A0ABV6VPW5_9ACTN</name>
<evidence type="ECO:0008006" key="5">
    <source>
        <dbReference type="Google" id="ProtNLM"/>
    </source>
</evidence>
<dbReference type="RefSeq" id="WP_380532052.1">
    <property type="nucleotide sequence ID" value="NZ_JBHFAB010000002.1"/>
</dbReference>
<evidence type="ECO:0000313" key="3">
    <source>
        <dbReference type="EMBL" id="MFC1415775.1"/>
    </source>
</evidence>
<evidence type="ECO:0000256" key="1">
    <source>
        <dbReference type="SAM" id="MobiDB-lite"/>
    </source>
</evidence>
<evidence type="ECO:0000313" key="4">
    <source>
        <dbReference type="Proteomes" id="UP001592531"/>
    </source>
</evidence>
<feature type="region of interest" description="Disordered" evidence="1">
    <location>
        <begin position="319"/>
        <end position="343"/>
    </location>
</feature>
<sequence length="690" mass="71380">MLHYSRLARLAYTVLPGTLDRHRRVLAAHALVQQALPNRLPDLLTSHHPAVPVPRSAPVPTLGSVQRAADQDSSGAAETAPAPAPTDAAYAHLRATVLAAALRSGARRSRPALLPRTWGLTLFPSSSGTESLALERALTGLPAADRAAYALLALEGLSQEAAAQLLVLVGVDDPGPALRRALRLGAEHPPDALAAADFDPCAVQARPTDLLRRRRRTRVGLGALAALAVAGVLALLLPGSAPDSASAPSSGSAPAAGSAVPAVGGFTTADLVRVPADGWRHTARIDFTAWPARGNRLTDQALLTRALTLWDGAARWDGAASHPPATPSFATPRLAPPPPATQSPAPLVLAMPGAVPEPPAQAPRLLWSGHLDGADVVLLDDGTELARYTRPDHPTAADPEQLRLTRSDESDVTTAGAVLLRSSTAGDRFLIAPWVDTVQLRDLRAPDTPAQDLVPADGVTAAVPAPPSSGCARWPVLQLRSSSVIAEHHAFLLTDLGGVTAAHLTFTPPPVAGVPANYPREATGTDALLVWARLGCGLAALRGQDVKSVNAWEFASQPLPETGGTALWTCTRADRWDGSGSAATQFLAPTGAQGPEPAALTTAVQPQGRACSRYEQYVVAGTWWQAPGSGHGYLLAAGSREVTRLGVQGGVSVPSTAVPTRTLALRAAKPGTAFTVVGTLSTGQTARTLG</sequence>
<protein>
    <recommendedName>
        <fullName evidence="5">DNA-directed RNA polymerase specialized sigma24 family protein</fullName>
    </recommendedName>
</protein>
<organism evidence="3 4">
    <name type="scientific">Streptacidiphilus cavernicola</name>
    <dbReference type="NCBI Taxonomy" id="3342716"/>
    <lineage>
        <taxon>Bacteria</taxon>
        <taxon>Bacillati</taxon>
        <taxon>Actinomycetota</taxon>
        <taxon>Actinomycetes</taxon>
        <taxon>Kitasatosporales</taxon>
        <taxon>Streptomycetaceae</taxon>
        <taxon>Streptacidiphilus</taxon>
    </lineage>
</organism>
<feature type="transmembrane region" description="Helical" evidence="2">
    <location>
        <begin position="219"/>
        <end position="237"/>
    </location>
</feature>
<gene>
    <name evidence="3" type="ORF">ACEZDE_03815</name>
</gene>
<dbReference type="Proteomes" id="UP001592531">
    <property type="component" value="Unassembled WGS sequence"/>
</dbReference>
<keyword evidence="2" id="KW-1133">Transmembrane helix</keyword>
<evidence type="ECO:0000256" key="2">
    <source>
        <dbReference type="SAM" id="Phobius"/>
    </source>
</evidence>
<reference evidence="3 4" key="1">
    <citation type="submission" date="2024-09" db="EMBL/GenBank/DDBJ databases">
        <authorList>
            <person name="Lee S.D."/>
        </authorList>
    </citation>
    <scope>NUCLEOTIDE SEQUENCE [LARGE SCALE GENOMIC DNA]</scope>
    <source>
        <strain evidence="3 4">N8-3</strain>
    </source>
</reference>
<comment type="caution">
    <text evidence="3">The sequence shown here is derived from an EMBL/GenBank/DDBJ whole genome shotgun (WGS) entry which is preliminary data.</text>
</comment>
<proteinExistence type="predicted"/>
<accession>A0ABV6VPW5</accession>
<keyword evidence="2" id="KW-0812">Transmembrane</keyword>